<keyword evidence="1" id="KW-0843">Virulence</keyword>
<dbReference type="EMBL" id="QENU01000007">
    <property type="protein sequence ID" value="PVX38782.1"/>
    <property type="molecule type" value="Genomic_DNA"/>
</dbReference>
<evidence type="ECO:0000259" key="2">
    <source>
        <dbReference type="Pfam" id="PF16747"/>
    </source>
</evidence>
<dbReference type="PIRSF" id="PIRSF012320">
    <property type="entry name" value="Prplsmic_HI0178_prd"/>
    <property type="match status" value="1"/>
</dbReference>
<name>A0A2U0T594_9PAST</name>
<comment type="caution">
    <text evidence="3">The sequence shown here is derived from an EMBL/GenBank/DDBJ whole genome shotgun (WGS) entry which is preliminary data.</text>
</comment>
<keyword evidence="1" id="KW-0998">Cell outer membrane</keyword>
<dbReference type="RefSeq" id="WP_116631861.1">
    <property type="nucleotide sequence ID" value="NZ_QENU01000007.1"/>
</dbReference>
<gene>
    <name evidence="3" type="ORF">C8D76_1073</name>
</gene>
<feature type="domain" description="Surface-adhesin protein E-like" evidence="2">
    <location>
        <begin position="44"/>
        <end position="146"/>
    </location>
</feature>
<dbReference type="AlphaFoldDB" id="A0A2U0T594"/>
<evidence type="ECO:0000256" key="1">
    <source>
        <dbReference type="PIRNR" id="PIRNR012320"/>
    </source>
</evidence>
<evidence type="ECO:0000313" key="3">
    <source>
        <dbReference type="EMBL" id="PVX38782.1"/>
    </source>
</evidence>
<keyword evidence="1" id="KW-0472">Membrane</keyword>
<dbReference type="GO" id="GO:0009986">
    <property type="term" value="C:cell surface"/>
    <property type="evidence" value="ECO:0007669"/>
    <property type="project" value="UniProtKB-UniRule"/>
</dbReference>
<dbReference type="InterPro" id="IPR016595">
    <property type="entry name" value="Adhesin_E_Pasteurellaceae"/>
</dbReference>
<evidence type="ECO:0000313" key="4">
    <source>
        <dbReference type="Proteomes" id="UP000245909"/>
    </source>
</evidence>
<accession>A0A2U0T594</accession>
<dbReference type="Proteomes" id="UP000245909">
    <property type="component" value="Unassembled WGS sequence"/>
</dbReference>
<comment type="function">
    <text evidence="1">Acts as a multifunctional adhesin involved in direct interactions with host epithelial cells and host proteins.</text>
</comment>
<sequence>MKKYIVALFVILLSSCTTIEQRKPNIPLQPPQETAQGYFRISPRAYYYADITSVWAETDKKYLVHFDAVINMTKGIYNFEDPELYAKSMRQSKIINCKTYQLTQLNTDYYSNFWGTGERSTAKKQRTYTIKLRPGSSLYTLSEVICVNIMK</sequence>
<dbReference type="InterPro" id="IPR031939">
    <property type="entry name" value="Adhesin_E-like"/>
</dbReference>
<dbReference type="InterPro" id="IPR043088">
    <property type="entry name" value="Adhesin_E"/>
</dbReference>
<dbReference type="Gene3D" id="2.40.128.710">
    <property type="entry name" value="Surface-adhesin protein E"/>
    <property type="match status" value="1"/>
</dbReference>
<organism evidence="3 4">
    <name type="scientific">Alitibacter langaaensis DSM 22999</name>
    <dbReference type="NCBI Taxonomy" id="1122935"/>
    <lineage>
        <taxon>Bacteria</taxon>
        <taxon>Pseudomonadati</taxon>
        <taxon>Pseudomonadota</taxon>
        <taxon>Gammaproteobacteria</taxon>
        <taxon>Pasteurellales</taxon>
        <taxon>Pasteurellaceae</taxon>
        <taxon>Alitibacter</taxon>
    </lineage>
</organism>
<protein>
    <recommendedName>
        <fullName evidence="1">Surface-adhesin protein</fullName>
    </recommendedName>
</protein>
<reference evidence="3 4" key="1">
    <citation type="submission" date="2018-05" db="EMBL/GenBank/DDBJ databases">
        <title>Genomic Encyclopedia of Type Strains, Phase IV (KMG-IV): sequencing the most valuable type-strain genomes for metagenomic binning, comparative biology and taxonomic classification.</title>
        <authorList>
            <person name="Goeker M."/>
        </authorList>
    </citation>
    <scope>NUCLEOTIDE SEQUENCE [LARGE SCALE GENOMIC DNA]</scope>
    <source>
        <strain evidence="3 4">DSM 22999</strain>
    </source>
</reference>
<proteinExistence type="predicted"/>
<dbReference type="Pfam" id="PF16747">
    <property type="entry name" value="Adhesin_E"/>
    <property type="match status" value="1"/>
</dbReference>
<dbReference type="PROSITE" id="PS51257">
    <property type="entry name" value="PROKAR_LIPOPROTEIN"/>
    <property type="match status" value="1"/>
</dbReference>
<dbReference type="OrthoDB" id="5690556at2"/>
<keyword evidence="4" id="KW-1185">Reference proteome</keyword>
<dbReference type="GO" id="GO:0009279">
    <property type="term" value="C:cell outer membrane"/>
    <property type="evidence" value="ECO:0007669"/>
    <property type="project" value="UniProtKB-UniRule"/>
</dbReference>